<dbReference type="EMBL" id="VUOB01000062">
    <property type="protein sequence ID" value="KAA2254283.1"/>
    <property type="molecule type" value="Genomic_DNA"/>
</dbReference>
<keyword evidence="3" id="KW-1185">Reference proteome</keyword>
<dbReference type="OrthoDB" id="4285266at2"/>
<dbReference type="RefSeq" id="WP_149853335.1">
    <property type="nucleotide sequence ID" value="NZ_VUOB01000062.1"/>
</dbReference>
<dbReference type="Pfam" id="PF13560">
    <property type="entry name" value="HTH_31"/>
    <property type="match status" value="1"/>
</dbReference>
<evidence type="ECO:0000259" key="1">
    <source>
        <dbReference type="Pfam" id="PF19054"/>
    </source>
</evidence>
<name>A0A5B2WQL4_9PSEU</name>
<proteinExistence type="predicted"/>
<comment type="caution">
    <text evidence="2">The sequence shown here is derived from an EMBL/GenBank/DDBJ whole genome shotgun (WGS) entry which is preliminary data.</text>
</comment>
<sequence>MSRQDSPTVQHWQLARMLRQLRDDAGFTLDQAVDLLKQRAPKSHAWSKSKLHRIETREAKRMKPVEIDLIAQVCGADRQLRELLVDMARKANQKGWWVKYQLPGETQPLVGLEQGALMIRQFEPLLVPGLVQTSDYSRSLMRSGEPTSPDVLENRVAARMVRQHILEGEEALQYHVILDEAVLRRSVSPRRVMRGQLERLLELEKQRNVTLQVLPFKAGLHPGMEGPFTLLTLPEPVRDIVYFEGPPGSFYLEELDQIRRCTLRFGMLTTAALDPGESINLIASVLSEYA</sequence>
<organism evidence="2 3">
    <name type="scientific">Solihabitans fulvus</name>
    <dbReference type="NCBI Taxonomy" id="1892852"/>
    <lineage>
        <taxon>Bacteria</taxon>
        <taxon>Bacillati</taxon>
        <taxon>Actinomycetota</taxon>
        <taxon>Actinomycetes</taxon>
        <taxon>Pseudonocardiales</taxon>
        <taxon>Pseudonocardiaceae</taxon>
        <taxon>Solihabitans</taxon>
    </lineage>
</organism>
<dbReference type="InterPro" id="IPR043917">
    <property type="entry name" value="DUF5753"/>
</dbReference>
<gene>
    <name evidence="2" type="ORF">F0L68_30620</name>
</gene>
<dbReference type="Proteomes" id="UP000323454">
    <property type="component" value="Unassembled WGS sequence"/>
</dbReference>
<reference evidence="2 3" key="1">
    <citation type="submission" date="2019-09" db="EMBL/GenBank/DDBJ databases">
        <title>Goodfellowia gen. nov., a new genus of the Pseudonocardineae related to Actinoalloteichus, containing Goodfellowia coeruleoviolacea gen. nov., comb. nov. gen. nov., comb. nov.</title>
        <authorList>
            <person name="Labeda D."/>
        </authorList>
    </citation>
    <scope>NUCLEOTIDE SEQUENCE [LARGE SCALE GENOMIC DNA]</scope>
    <source>
        <strain evidence="2 3">AN110305</strain>
    </source>
</reference>
<reference evidence="2 3" key="2">
    <citation type="submission" date="2019-09" db="EMBL/GenBank/DDBJ databases">
        <authorList>
            <person name="Jin C."/>
        </authorList>
    </citation>
    <scope>NUCLEOTIDE SEQUENCE [LARGE SCALE GENOMIC DNA]</scope>
    <source>
        <strain evidence="2 3">AN110305</strain>
    </source>
</reference>
<dbReference type="Pfam" id="PF19054">
    <property type="entry name" value="DUF5753"/>
    <property type="match status" value="1"/>
</dbReference>
<feature type="domain" description="DUF5753" evidence="1">
    <location>
        <begin position="108"/>
        <end position="283"/>
    </location>
</feature>
<protein>
    <submittedName>
        <fullName evidence="2">Helix-turn-helix domain-containing protein</fullName>
    </submittedName>
</protein>
<accession>A0A5B2WQL4</accession>
<dbReference type="AlphaFoldDB" id="A0A5B2WQL4"/>
<evidence type="ECO:0000313" key="3">
    <source>
        <dbReference type="Proteomes" id="UP000323454"/>
    </source>
</evidence>
<evidence type="ECO:0000313" key="2">
    <source>
        <dbReference type="EMBL" id="KAA2254283.1"/>
    </source>
</evidence>